<accession>A0A9P5XEH2</accession>
<sequence>MSSAYSHSPVEDASSPIQMSRGGTGPFKKQVASDAVVKAALKKRKDLSGKVFPCNLCGAELTTKQNLQYHLCAHNGQRDHQCDKCGKAFTTPHVRNRHKQKCKGPFTHDSS</sequence>
<dbReference type="InterPro" id="IPR036236">
    <property type="entry name" value="Znf_C2H2_sf"/>
</dbReference>
<keyword evidence="5" id="KW-1185">Reference proteome</keyword>
<feature type="domain" description="C2H2-type" evidence="3">
    <location>
        <begin position="52"/>
        <end position="79"/>
    </location>
</feature>
<evidence type="ECO:0000256" key="2">
    <source>
        <dbReference type="SAM" id="MobiDB-lite"/>
    </source>
</evidence>
<dbReference type="AlphaFoldDB" id="A0A9P5XEH2"/>
<organism evidence="4 5">
    <name type="scientific">Macrolepiota fuliginosa MF-IS2</name>
    <dbReference type="NCBI Taxonomy" id="1400762"/>
    <lineage>
        <taxon>Eukaryota</taxon>
        <taxon>Fungi</taxon>
        <taxon>Dikarya</taxon>
        <taxon>Basidiomycota</taxon>
        <taxon>Agaricomycotina</taxon>
        <taxon>Agaricomycetes</taxon>
        <taxon>Agaricomycetidae</taxon>
        <taxon>Agaricales</taxon>
        <taxon>Agaricineae</taxon>
        <taxon>Agaricaceae</taxon>
        <taxon>Macrolepiota</taxon>
    </lineage>
</organism>
<comment type="caution">
    <text evidence="4">The sequence shown here is derived from an EMBL/GenBank/DDBJ whole genome shotgun (WGS) entry which is preliminary data.</text>
</comment>
<keyword evidence="1" id="KW-0862">Zinc</keyword>
<dbReference type="SUPFAM" id="SSF57667">
    <property type="entry name" value="beta-beta-alpha zinc fingers"/>
    <property type="match status" value="1"/>
</dbReference>
<dbReference type="SMART" id="SM00355">
    <property type="entry name" value="ZnF_C2H2"/>
    <property type="match status" value="2"/>
</dbReference>
<protein>
    <recommendedName>
        <fullName evidence="3">C2H2-type domain-containing protein</fullName>
    </recommendedName>
</protein>
<dbReference type="PROSITE" id="PS50157">
    <property type="entry name" value="ZINC_FINGER_C2H2_2"/>
    <property type="match status" value="2"/>
</dbReference>
<keyword evidence="1" id="KW-0479">Metal-binding</keyword>
<feature type="region of interest" description="Disordered" evidence="2">
    <location>
        <begin position="1"/>
        <end position="29"/>
    </location>
</feature>
<evidence type="ECO:0000259" key="3">
    <source>
        <dbReference type="PROSITE" id="PS50157"/>
    </source>
</evidence>
<dbReference type="Proteomes" id="UP000807342">
    <property type="component" value="Unassembled WGS sequence"/>
</dbReference>
<dbReference type="EMBL" id="MU151165">
    <property type="protein sequence ID" value="KAF9448331.1"/>
    <property type="molecule type" value="Genomic_DNA"/>
</dbReference>
<dbReference type="InterPro" id="IPR013087">
    <property type="entry name" value="Znf_C2H2_type"/>
</dbReference>
<gene>
    <name evidence="4" type="ORF">P691DRAFT_800975</name>
</gene>
<evidence type="ECO:0000256" key="1">
    <source>
        <dbReference type="PROSITE-ProRule" id="PRU00042"/>
    </source>
</evidence>
<evidence type="ECO:0000313" key="5">
    <source>
        <dbReference type="Proteomes" id="UP000807342"/>
    </source>
</evidence>
<proteinExistence type="predicted"/>
<keyword evidence="1" id="KW-0863">Zinc-finger</keyword>
<dbReference type="PROSITE" id="PS00028">
    <property type="entry name" value="ZINC_FINGER_C2H2_1"/>
    <property type="match status" value="1"/>
</dbReference>
<dbReference type="Gene3D" id="3.30.160.60">
    <property type="entry name" value="Classic Zinc Finger"/>
    <property type="match status" value="2"/>
</dbReference>
<feature type="domain" description="C2H2-type" evidence="3">
    <location>
        <begin position="80"/>
        <end position="111"/>
    </location>
</feature>
<name>A0A9P5XEH2_9AGAR</name>
<dbReference type="Pfam" id="PF00096">
    <property type="entry name" value="zf-C2H2"/>
    <property type="match status" value="2"/>
</dbReference>
<dbReference type="GO" id="GO:0008270">
    <property type="term" value="F:zinc ion binding"/>
    <property type="evidence" value="ECO:0007669"/>
    <property type="project" value="UniProtKB-KW"/>
</dbReference>
<evidence type="ECO:0000313" key="4">
    <source>
        <dbReference type="EMBL" id="KAF9448331.1"/>
    </source>
</evidence>
<dbReference type="OrthoDB" id="3437960at2759"/>
<reference evidence="4" key="1">
    <citation type="submission" date="2020-11" db="EMBL/GenBank/DDBJ databases">
        <authorList>
            <consortium name="DOE Joint Genome Institute"/>
            <person name="Ahrendt S."/>
            <person name="Riley R."/>
            <person name="Andreopoulos W."/>
            <person name="Labutti K."/>
            <person name="Pangilinan J."/>
            <person name="Ruiz-Duenas F.J."/>
            <person name="Barrasa J.M."/>
            <person name="Sanchez-Garcia M."/>
            <person name="Camarero S."/>
            <person name="Miyauchi S."/>
            <person name="Serrano A."/>
            <person name="Linde D."/>
            <person name="Babiker R."/>
            <person name="Drula E."/>
            <person name="Ayuso-Fernandez I."/>
            <person name="Pacheco R."/>
            <person name="Padilla G."/>
            <person name="Ferreira P."/>
            <person name="Barriuso J."/>
            <person name="Kellner H."/>
            <person name="Castanera R."/>
            <person name="Alfaro M."/>
            <person name="Ramirez L."/>
            <person name="Pisabarro A.G."/>
            <person name="Kuo A."/>
            <person name="Tritt A."/>
            <person name="Lipzen A."/>
            <person name="He G."/>
            <person name="Yan M."/>
            <person name="Ng V."/>
            <person name="Cullen D."/>
            <person name="Martin F."/>
            <person name="Rosso M.-N."/>
            <person name="Henrissat B."/>
            <person name="Hibbett D."/>
            <person name="Martinez A.T."/>
            <person name="Grigoriev I.V."/>
        </authorList>
    </citation>
    <scope>NUCLEOTIDE SEQUENCE</scope>
    <source>
        <strain evidence="4">MF-IS2</strain>
    </source>
</reference>